<evidence type="ECO:0000256" key="3">
    <source>
        <dbReference type="SAM" id="MobiDB-lite"/>
    </source>
</evidence>
<evidence type="ECO:0000313" key="4">
    <source>
        <dbReference type="EMBL" id="CDK24170.1"/>
    </source>
</evidence>
<feature type="compositionally biased region" description="Basic and acidic residues" evidence="3">
    <location>
        <begin position="324"/>
        <end position="347"/>
    </location>
</feature>
<organism evidence="4 5">
    <name type="scientific">Kuraishia capsulata CBS 1993</name>
    <dbReference type="NCBI Taxonomy" id="1382522"/>
    <lineage>
        <taxon>Eukaryota</taxon>
        <taxon>Fungi</taxon>
        <taxon>Dikarya</taxon>
        <taxon>Ascomycota</taxon>
        <taxon>Saccharomycotina</taxon>
        <taxon>Pichiomycetes</taxon>
        <taxon>Pichiales</taxon>
        <taxon>Pichiaceae</taxon>
        <taxon>Kuraishia</taxon>
    </lineage>
</organism>
<dbReference type="RefSeq" id="XP_022456187.1">
    <property type="nucleotide sequence ID" value="XM_022604638.1"/>
</dbReference>
<feature type="compositionally biased region" description="Basic and acidic residues" evidence="3">
    <location>
        <begin position="170"/>
        <end position="179"/>
    </location>
</feature>
<keyword evidence="5" id="KW-1185">Reference proteome</keyword>
<dbReference type="SMART" id="SM00784">
    <property type="entry name" value="SPT2"/>
    <property type="match status" value="1"/>
</dbReference>
<feature type="compositionally biased region" description="Polar residues" evidence="3">
    <location>
        <begin position="36"/>
        <end position="64"/>
    </location>
</feature>
<feature type="region of interest" description="Disordered" evidence="3">
    <location>
        <begin position="295"/>
        <end position="354"/>
    </location>
</feature>
<name>W6MQK0_9ASCO</name>
<feature type="region of interest" description="Disordered" evidence="3">
    <location>
        <begin position="151"/>
        <end position="276"/>
    </location>
</feature>
<keyword evidence="2" id="KW-0175">Coiled coil</keyword>
<dbReference type="GeneID" id="34517575"/>
<protein>
    <recommendedName>
        <fullName evidence="6">SPT2 chromatin protein</fullName>
    </recommendedName>
</protein>
<dbReference type="STRING" id="1382522.W6MQK0"/>
<evidence type="ECO:0000313" key="5">
    <source>
        <dbReference type="Proteomes" id="UP000019384"/>
    </source>
</evidence>
<dbReference type="InterPro" id="IPR013256">
    <property type="entry name" value="Chromatin_SPT2"/>
</dbReference>
<comment type="similarity">
    <text evidence="1">Belongs to the SPT2 family.</text>
</comment>
<reference evidence="4" key="2">
    <citation type="submission" date="2014-02" db="EMBL/GenBank/DDBJ databases">
        <title>Complete DNA sequence of /Kuraishia capsulata/ illustrates novel genomic features among budding yeasts (/Saccharomycotina/).</title>
        <authorList>
            <person name="Morales L."/>
            <person name="Noel B."/>
            <person name="Porcel B."/>
            <person name="Marcet-Houben M."/>
            <person name="Hullo M-F."/>
            <person name="Sacerdot C."/>
            <person name="Tekaia F."/>
            <person name="Leh-Louis V."/>
            <person name="Despons L."/>
            <person name="Khanna V."/>
            <person name="Aury J-M."/>
            <person name="Barbe V."/>
            <person name="Couloux A."/>
            <person name="Labadie K."/>
            <person name="Pelletier E."/>
            <person name="Souciet J-L."/>
            <person name="Boekhout T."/>
            <person name="Gabaldon T."/>
            <person name="Wincker P."/>
            <person name="Dujon B."/>
        </authorList>
    </citation>
    <scope>NUCLEOTIDE SEQUENCE</scope>
    <source>
        <strain evidence="4">CBS 1993</strain>
    </source>
</reference>
<evidence type="ECO:0000256" key="1">
    <source>
        <dbReference type="ARBA" id="ARBA00006461"/>
    </source>
</evidence>
<proteinExistence type="inferred from homology"/>
<reference evidence="4" key="1">
    <citation type="submission" date="2013-12" db="EMBL/GenBank/DDBJ databases">
        <authorList>
            <person name="Genoscope - CEA"/>
        </authorList>
    </citation>
    <scope>NUCLEOTIDE SEQUENCE</scope>
    <source>
        <strain evidence="4">CBS 1993</strain>
    </source>
</reference>
<dbReference type="HOGENOM" id="CLU_069667_0_0_1"/>
<feature type="compositionally biased region" description="Acidic residues" evidence="3">
    <location>
        <begin position="258"/>
        <end position="276"/>
    </location>
</feature>
<evidence type="ECO:0000256" key="2">
    <source>
        <dbReference type="ARBA" id="ARBA00023054"/>
    </source>
</evidence>
<dbReference type="OrthoDB" id="4035998at2759"/>
<feature type="compositionally biased region" description="Acidic residues" evidence="3">
    <location>
        <begin position="303"/>
        <end position="323"/>
    </location>
</feature>
<dbReference type="EMBL" id="HG793125">
    <property type="protein sequence ID" value="CDK24170.1"/>
    <property type="molecule type" value="Genomic_DNA"/>
</dbReference>
<sequence length="354" mass="40131">MSFASLLSQIKKEKQAQVSDGQQKAVGSGRARTVVRGSSNAQGQTKRATSMSSPPLNKTHSLTTPGVDPAVERLKNARRREKEEKERKLMESRMAGKAGVTRNIQSRSIPPKKPVGAAYERKTVVQPNIPIRKEKPPIKKLKFNELMKKASKVDSQKLAMATPFKSVSPDPHDKKKERTSTGFVNSPPISPLKSAMKPASRPPSKTAIKPIPKPVVQDQKLQGPAPFARPSEQLSKKLQQKKKSSLHPSVPLKNSRYDDEDEDEDDDEFVVYDEEETYKEAGGYDRDEIWSIFNRGRKRDYQDYDDDSDDMEATGAEVLDEEERTTRAGRIEDEKERRLLEQHEAEKRRRLQKR</sequence>
<evidence type="ECO:0008006" key="6">
    <source>
        <dbReference type="Google" id="ProtNLM"/>
    </source>
</evidence>
<dbReference type="Pfam" id="PF08243">
    <property type="entry name" value="SPT2"/>
    <property type="match status" value="1"/>
</dbReference>
<dbReference type="AlphaFoldDB" id="W6MQK0"/>
<feature type="region of interest" description="Disordered" evidence="3">
    <location>
        <begin position="1"/>
        <end position="121"/>
    </location>
</feature>
<dbReference type="Proteomes" id="UP000019384">
    <property type="component" value="Unassembled WGS sequence"/>
</dbReference>
<gene>
    <name evidence="4" type="ORF">KUCA_T00000130001</name>
</gene>
<feature type="compositionally biased region" description="Basic and acidic residues" evidence="3">
    <location>
        <begin position="70"/>
        <end position="91"/>
    </location>
</feature>
<accession>W6MQK0</accession>